<keyword evidence="10" id="KW-1185">Reference proteome</keyword>
<dbReference type="Pfam" id="PF00158">
    <property type="entry name" value="Sigma54_activat"/>
    <property type="match status" value="1"/>
</dbReference>
<evidence type="ECO:0000313" key="10">
    <source>
        <dbReference type="Proteomes" id="UP000019678"/>
    </source>
</evidence>
<dbReference type="Gene3D" id="1.10.10.60">
    <property type="entry name" value="Homeodomain-like"/>
    <property type="match status" value="1"/>
</dbReference>
<sequence>MSRDEREDTRTPGETSTEKLPGDPGDPPVRPSLEISFSLLLHHAGETSVERLVPGRPLVVGRDAVADRCLPYRSLSRRHAEFLLQDGKISVRDLGSTNGTWIARKRLGMDRVDVPLGEEITLGSDVLVRIQSVGVPRESAFEPEEMFRRRLQDEVTRAKHFRHVFALFAVRVSARIAEDIPAERWAAKLRGKLREVDHMRLYTPSAALVLLPQIEAEAALKIAQIIAAPENGGDGGIAFQIGLAVYPAAAITAEALISLADEACSRTSTTERVQEAPTAPWTASLSTATGDDLVAGTSLRRLLRDLAPVANSNLTVVLHGETGTGKELLAGYIHQHSPRSERNMVRVNCGGIAESILESELFGHQKGSFTGAAQQRAGMFEEADGSTLFLDEVAELSMAAQAALLRVLESRKLTRVGTHREVEVDVRIIAATHRNLQEMVEEGSFRKDLFYRLEGMVLEIPPLRERLDEMGDLVSLFIRKANKLHKRQVRRMSEEAMALLCAYHWPGNHRELRNAVHLAVVLAQHGEILPEHLPATLRHNLRDDLKPPPSSGQRTPPATSAPAPPPLPQGTLTDEVEAFTAQRIRSALEKTGWNQTKAAELLGIPRRTFSRWVTEYGIKKPVKP</sequence>
<feature type="region of interest" description="Disordered" evidence="5">
    <location>
        <begin position="1"/>
        <end position="31"/>
    </location>
</feature>
<evidence type="ECO:0000256" key="4">
    <source>
        <dbReference type="ARBA" id="ARBA00023163"/>
    </source>
</evidence>
<name>A0A017SSZ8_9BACT</name>
<dbReference type="eggNOG" id="COG3829">
    <property type="taxonomic scope" value="Bacteria"/>
</dbReference>
<dbReference type="OrthoDB" id="5481316at2"/>
<dbReference type="InterPro" id="IPR043128">
    <property type="entry name" value="Rev_trsase/Diguanyl_cyclase"/>
</dbReference>
<evidence type="ECO:0000256" key="1">
    <source>
        <dbReference type="ARBA" id="ARBA00022741"/>
    </source>
</evidence>
<dbReference type="InterPro" id="IPR008984">
    <property type="entry name" value="SMAD_FHA_dom_sf"/>
</dbReference>
<dbReference type="CDD" id="cd00009">
    <property type="entry name" value="AAA"/>
    <property type="match status" value="1"/>
</dbReference>
<evidence type="ECO:0000256" key="2">
    <source>
        <dbReference type="ARBA" id="ARBA00022840"/>
    </source>
</evidence>
<dbReference type="FunFam" id="3.40.50.300:FF:000006">
    <property type="entry name" value="DNA-binding transcriptional regulator NtrC"/>
    <property type="match status" value="1"/>
</dbReference>
<dbReference type="PRINTS" id="PR01590">
    <property type="entry name" value="HTHFIS"/>
</dbReference>
<dbReference type="Pfam" id="PF02954">
    <property type="entry name" value="HTH_8"/>
    <property type="match status" value="1"/>
</dbReference>
<dbReference type="Pfam" id="PF00498">
    <property type="entry name" value="FHA"/>
    <property type="match status" value="1"/>
</dbReference>
<dbReference type="InterPro" id="IPR002078">
    <property type="entry name" value="Sigma_54_int"/>
</dbReference>
<dbReference type="InterPro" id="IPR003593">
    <property type="entry name" value="AAA+_ATPase"/>
</dbReference>
<dbReference type="InterPro" id="IPR009057">
    <property type="entry name" value="Homeodomain-like_sf"/>
</dbReference>
<keyword evidence="2" id="KW-0067">ATP-binding</keyword>
<dbReference type="InterPro" id="IPR058031">
    <property type="entry name" value="AAA_lid_NorR"/>
</dbReference>
<dbReference type="GO" id="GO:0043565">
    <property type="term" value="F:sequence-specific DNA binding"/>
    <property type="evidence" value="ECO:0007669"/>
    <property type="project" value="InterPro"/>
</dbReference>
<feature type="domain" description="Sigma-54 factor interaction" evidence="7">
    <location>
        <begin position="298"/>
        <end position="521"/>
    </location>
</feature>
<dbReference type="InterPro" id="IPR025662">
    <property type="entry name" value="Sigma_54_int_dom_ATP-bd_1"/>
</dbReference>
<dbReference type="InterPro" id="IPR001387">
    <property type="entry name" value="Cro/C1-type_HTH"/>
</dbReference>
<feature type="region of interest" description="Disordered" evidence="5">
    <location>
        <begin position="540"/>
        <end position="571"/>
    </location>
</feature>
<evidence type="ECO:0000313" key="9">
    <source>
        <dbReference type="EMBL" id="EYF00108.1"/>
    </source>
</evidence>
<dbReference type="Gene3D" id="3.40.50.300">
    <property type="entry name" value="P-loop containing nucleotide triphosphate hydrolases"/>
    <property type="match status" value="1"/>
</dbReference>
<dbReference type="GO" id="GO:0006355">
    <property type="term" value="P:regulation of DNA-templated transcription"/>
    <property type="evidence" value="ECO:0007669"/>
    <property type="project" value="InterPro"/>
</dbReference>
<dbReference type="AlphaFoldDB" id="A0A017SSZ8"/>
<gene>
    <name evidence="9" type="ORF">CAP_1359</name>
</gene>
<dbReference type="GO" id="GO:0005524">
    <property type="term" value="F:ATP binding"/>
    <property type="evidence" value="ECO:0007669"/>
    <property type="project" value="UniProtKB-KW"/>
</dbReference>
<evidence type="ECO:0000256" key="3">
    <source>
        <dbReference type="ARBA" id="ARBA00023015"/>
    </source>
</evidence>
<keyword evidence="3" id="KW-0805">Transcription regulation</keyword>
<evidence type="ECO:0000259" key="6">
    <source>
        <dbReference type="PROSITE" id="PS50006"/>
    </source>
</evidence>
<dbReference type="EMBL" id="ASRX01000133">
    <property type="protein sequence ID" value="EYF00108.1"/>
    <property type="molecule type" value="Genomic_DNA"/>
</dbReference>
<evidence type="ECO:0000256" key="5">
    <source>
        <dbReference type="SAM" id="MobiDB-lite"/>
    </source>
</evidence>
<dbReference type="SUPFAM" id="SSF46689">
    <property type="entry name" value="Homeodomain-like"/>
    <property type="match status" value="1"/>
</dbReference>
<proteinExistence type="predicted"/>
<dbReference type="RefSeq" id="WP_052376915.1">
    <property type="nucleotide sequence ID" value="NZ_ASRX01000133.1"/>
</dbReference>
<dbReference type="Gene3D" id="1.10.8.60">
    <property type="match status" value="1"/>
</dbReference>
<protein>
    <submittedName>
        <fullName evidence="9">Response regulator containing CheY-like receiver, AAA-type ATPase, and DNA-binding domains</fullName>
    </submittedName>
</protein>
<dbReference type="InterPro" id="IPR000253">
    <property type="entry name" value="FHA_dom"/>
</dbReference>
<dbReference type="SUPFAM" id="SSF49879">
    <property type="entry name" value="SMAD/FHA domain"/>
    <property type="match status" value="1"/>
</dbReference>
<feature type="compositionally biased region" description="Basic and acidic residues" evidence="5">
    <location>
        <begin position="1"/>
        <end position="21"/>
    </location>
</feature>
<dbReference type="PROSITE" id="PS50045">
    <property type="entry name" value="SIGMA54_INTERACT_4"/>
    <property type="match status" value="1"/>
</dbReference>
<feature type="domain" description="FHA" evidence="6">
    <location>
        <begin position="58"/>
        <end position="107"/>
    </location>
</feature>
<dbReference type="PROSITE" id="PS50943">
    <property type="entry name" value="HTH_CROC1"/>
    <property type="match status" value="1"/>
</dbReference>
<keyword evidence="1" id="KW-0547">Nucleotide-binding</keyword>
<evidence type="ECO:0000259" key="7">
    <source>
        <dbReference type="PROSITE" id="PS50045"/>
    </source>
</evidence>
<accession>A0A017SSZ8</accession>
<dbReference type="CDD" id="cd00060">
    <property type="entry name" value="FHA"/>
    <property type="match status" value="1"/>
</dbReference>
<dbReference type="SMART" id="SM00382">
    <property type="entry name" value="AAA"/>
    <property type="match status" value="1"/>
</dbReference>
<dbReference type="Proteomes" id="UP000019678">
    <property type="component" value="Unassembled WGS sequence"/>
</dbReference>
<organism evidence="9 10">
    <name type="scientific">Chondromyces apiculatus DSM 436</name>
    <dbReference type="NCBI Taxonomy" id="1192034"/>
    <lineage>
        <taxon>Bacteria</taxon>
        <taxon>Pseudomonadati</taxon>
        <taxon>Myxococcota</taxon>
        <taxon>Polyangia</taxon>
        <taxon>Polyangiales</taxon>
        <taxon>Polyangiaceae</taxon>
        <taxon>Chondromyces</taxon>
    </lineage>
</organism>
<keyword evidence="9" id="KW-0238">DNA-binding</keyword>
<dbReference type="Gene3D" id="3.30.70.270">
    <property type="match status" value="1"/>
</dbReference>
<dbReference type="SMART" id="SM00240">
    <property type="entry name" value="FHA"/>
    <property type="match status" value="1"/>
</dbReference>
<reference evidence="9 10" key="1">
    <citation type="submission" date="2013-05" db="EMBL/GenBank/DDBJ databases">
        <title>Genome assembly of Chondromyces apiculatus DSM 436.</title>
        <authorList>
            <person name="Sharma G."/>
            <person name="Khatri I."/>
            <person name="Kaur C."/>
            <person name="Mayilraj S."/>
            <person name="Subramanian S."/>
        </authorList>
    </citation>
    <scope>NUCLEOTIDE SEQUENCE [LARGE SCALE GENOMIC DNA]</scope>
    <source>
        <strain evidence="9 10">DSM 436</strain>
    </source>
</reference>
<dbReference type="PANTHER" id="PTHR32071">
    <property type="entry name" value="TRANSCRIPTIONAL REGULATORY PROTEIN"/>
    <property type="match status" value="1"/>
</dbReference>
<feature type="domain" description="HTH cro/C1-type" evidence="8">
    <location>
        <begin position="584"/>
        <end position="612"/>
    </location>
</feature>
<dbReference type="Gene3D" id="2.60.200.20">
    <property type="match status" value="1"/>
</dbReference>
<dbReference type="PROSITE" id="PS00675">
    <property type="entry name" value="SIGMA54_INTERACT_1"/>
    <property type="match status" value="1"/>
</dbReference>
<dbReference type="InterPro" id="IPR027417">
    <property type="entry name" value="P-loop_NTPase"/>
</dbReference>
<dbReference type="STRING" id="1192034.CAP_1359"/>
<dbReference type="CDD" id="cd00093">
    <property type="entry name" value="HTH_XRE"/>
    <property type="match status" value="1"/>
</dbReference>
<dbReference type="SUPFAM" id="SSF52540">
    <property type="entry name" value="P-loop containing nucleoside triphosphate hydrolases"/>
    <property type="match status" value="1"/>
</dbReference>
<evidence type="ECO:0000259" key="8">
    <source>
        <dbReference type="PROSITE" id="PS50943"/>
    </source>
</evidence>
<keyword evidence="4" id="KW-0804">Transcription</keyword>
<dbReference type="PROSITE" id="PS50006">
    <property type="entry name" value="FHA_DOMAIN"/>
    <property type="match status" value="1"/>
</dbReference>
<comment type="caution">
    <text evidence="9">The sequence shown here is derived from an EMBL/GenBank/DDBJ whole genome shotgun (WGS) entry which is preliminary data.</text>
</comment>
<dbReference type="Pfam" id="PF25601">
    <property type="entry name" value="AAA_lid_14"/>
    <property type="match status" value="1"/>
</dbReference>
<dbReference type="InterPro" id="IPR002197">
    <property type="entry name" value="HTH_Fis"/>
</dbReference>